<protein>
    <submittedName>
        <fullName evidence="1">Uncharacterized protein</fullName>
    </submittedName>
</protein>
<sequence length="38" mass="4677">MDWKMFKTLIRPHEAQMTRLRTLGLDIDELHFIIFQKC</sequence>
<gene>
    <name evidence="1" type="ORF">GcM3_083031</name>
</gene>
<name>A0A420IM75_9PEZI</name>
<feature type="non-terminal residue" evidence="1">
    <location>
        <position position="38"/>
    </location>
</feature>
<dbReference type="Proteomes" id="UP000283383">
    <property type="component" value="Unassembled WGS sequence"/>
</dbReference>
<keyword evidence="2" id="KW-1185">Reference proteome</keyword>
<organism evidence="1 2">
    <name type="scientific">Golovinomyces cichoracearum</name>
    <dbReference type="NCBI Taxonomy" id="62708"/>
    <lineage>
        <taxon>Eukaryota</taxon>
        <taxon>Fungi</taxon>
        <taxon>Dikarya</taxon>
        <taxon>Ascomycota</taxon>
        <taxon>Pezizomycotina</taxon>
        <taxon>Leotiomycetes</taxon>
        <taxon>Erysiphales</taxon>
        <taxon>Erysiphaceae</taxon>
        <taxon>Golovinomyces</taxon>
    </lineage>
</organism>
<reference evidence="1 2" key="1">
    <citation type="journal article" date="2018" name="BMC Genomics">
        <title>Comparative genome analyses reveal sequence features reflecting distinct modes of host-adaptation between dicot and monocot powdery mildew.</title>
        <authorList>
            <person name="Wu Y."/>
            <person name="Ma X."/>
            <person name="Pan Z."/>
            <person name="Kale S.D."/>
            <person name="Song Y."/>
            <person name="King H."/>
            <person name="Zhang Q."/>
            <person name="Presley C."/>
            <person name="Deng X."/>
            <person name="Wei C.I."/>
            <person name="Xiao S."/>
        </authorList>
    </citation>
    <scope>NUCLEOTIDE SEQUENCE [LARGE SCALE GENOMIC DNA]</scope>
    <source>
        <strain evidence="1">UMSG3</strain>
    </source>
</reference>
<evidence type="ECO:0000313" key="1">
    <source>
        <dbReference type="EMBL" id="RKF75654.1"/>
    </source>
</evidence>
<comment type="caution">
    <text evidence="1">The sequence shown here is derived from an EMBL/GenBank/DDBJ whole genome shotgun (WGS) entry which is preliminary data.</text>
</comment>
<dbReference type="AlphaFoldDB" id="A0A420IM75"/>
<proteinExistence type="predicted"/>
<evidence type="ECO:0000313" key="2">
    <source>
        <dbReference type="Proteomes" id="UP000283383"/>
    </source>
</evidence>
<dbReference type="EMBL" id="MCBQ01008363">
    <property type="protein sequence ID" value="RKF75654.1"/>
    <property type="molecule type" value="Genomic_DNA"/>
</dbReference>
<accession>A0A420IM75</accession>